<name>A0A6L3SU72_9HYPH</name>
<keyword evidence="2" id="KW-1185">Reference proteome</keyword>
<accession>A0A6L3SU72</accession>
<gene>
    <name evidence="1" type="ORF">F6X53_26970</name>
</gene>
<dbReference type="AlphaFoldDB" id="A0A6L3SU72"/>
<comment type="caution">
    <text evidence="1">The sequence shown here is derived from an EMBL/GenBank/DDBJ whole genome shotgun (WGS) entry which is preliminary data.</text>
</comment>
<dbReference type="Proteomes" id="UP000474159">
    <property type="component" value="Unassembled WGS sequence"/>
</dbReference>
<proteinExistence type="predicted"/>
<organism evidence="1 2">
    <name type="scientific">Methylobacterium soli</name>
    <dbReference type="NCBI Taxonomy" id="553447"/>
    <lineage>
        <taxon>Bacteria</taxon>
        <taxon>Pseudomonadati</taxon>
        <taxon>Pseudomonadota</taxon>
        <taxon>Alphaproteobacteria</taxon>
        <taxon>Hyphomicrobiales</taxon>
        <taxon>Methylobacteriaceae</taxon>
        <taxon>Methylobacterium</taxon>
    </lineage>
</organism>
<reference evidence="1 2" key="1">
    <citation type="submission" date="2019-09" db="EMBL/GenBank/DDBJ databases">
        <title>YIM 48816 draft genome.</title>
        <authorList>
            <person name="Jiang L."/>
        </authorList>
    </citation>
    <scope>NUCLEOTIDE SEQUENCE [LARGE SCALE GENOMIC DNA]</scope>
    <source>
        <strain evidence="1 2">YIM 48816</strain>
    </source>
</reference>
<dbReference type="EMBL" id="VZZK01000042">
    <property type="protein sequence ID" value="KAB1073548.1"/>
    <property type="molecule type" value="Genomic_DNA"/>
</dbReference>
<dbReference type="OrthoDB" id="8003682at2"/>
<evidence type="ECO:0000313" key="2">
    <source>
        <dbReference type="Proteomes" id="UP000474159"/>
    </source>
</evidence>
<dbReference type="RefSeq" id="WP_151004185.1">
    <property type="nucleotide sequence ID" value="NZ_BPQY01000293.1"/>
</dbReference>
<sequence>MAESPPTTGELFKAKAITAEDLHAAVDAYMADRKAASFSIGDGYELDLVAVVKADRHASAVLRDKTASQGTRRMAVRTAILLARPKKR</sequence>
<evidence type="ECO:0000313" key="1">
    <source>
        <dbReference type="EMBL" id="KAB1073548.1"/>
    </source>
</evidence>
<protein>
    <submittedName>
        <fullName evidence="1">Uncharacterized protein</fullName>
    </submittedName>
</protein>